<dbReference type="GO" id="GO:0015171">
    <property type="term" value="F:amino acid transmembrane transporter activity"/>
    <property type="evidence" value="ECO:0007669"/>
    <property type="project" value="TreeGrafter"/>
</dbReference>
<sequence length="206" mass="20113">MPIGSVLGFSGLSLLLVLTPGADWAYMIRAGLRGRTVLPSLAGLLSGHLALAALVAAGIAAVVARRPEVLTVLTAVGAAYLLVLGATTLLRPAGPAAAAVDGGGSGLGDLVRGAGVSGLNPKALLLFLALLPQFTDPAAAVPVGGQILLLGLVHVLGCALVYTGVGVGARTVLAARPAAARVVSRVAGAAMVTLGAVLLASQLITV</sequence>
<feature type="transmembrane region" description="Helical" evidence="6">
    <location>
        <begin position="70"/>
        <end position="90"/>
    </location>
</feature>
<dbReference type="GeneID" id="98050232"/>
<evidence type="ECO:0000256" key="6">
    <source>
        <dbReference type="SAM" id="Phobius"/>
    </source>
</evidence>
<dbReference type="RefSeq" id="WP_179760011.1">
    <property type="nucleotide sequence ID" value="NZ_BAAAJZ010000011.1"/>
</dbReference>
<keyword evidence="5 6" id="KW-0472">Membrane</keyword>
<evidence type="ECO:0000256" key="4">
    <source>
        <dbReference type="ARBA" id="ARBA00022989"/>
    </source>
</evidence>
<evidence type="ECO:0000313" key="8">
    <source>
        <dbReference type="Proteomes" id="UP000549695"/>
    </source>
</evidence>
<accession>A0A852W122</accession>
<keyword evidence="4 6" id="KW-1133">Transmembrane helix</keyword>
<protein>
    <submittedName>
        <fullName evidence="7">Threonine/homoserine/homoserine lactone efflux protein</fullName>
    </submittedName>
</protein>
<reference evidence="7 8" key="1">
    <citation type="submission" date="2020-07" db="EMBL/GenBank/DDBJ databases">
        <title>Sequencing the genomes of 1000 actinobacteria strains.</title>
        <authorList>
            <person name="Klenk H.-P."/>
        </authorList>
    </citation>
    <scope>NUCLEOTIDE SEQUENCE [LARGE SCALE GENOMIC DNA]</scope>
    <source>
        <strain evidence="7 8">DSM 44749</strain>
    </source>
</reference>
<dbReference type="PANTHER" id="PTHR30086">
    <property type="entry name" value="ARGININE EXPORTER PROTEIN ARGO"/>
    <property type="match status" value="1"/>
</dbReference>
<comment type="subcellular location">
    <subcellularLocation>
        <location evidence="1">Cell membrane</location>
        <topology evidence="1">Multi-pass membrane protein</topology>
    </subcellularLocation>
</comment>
<evidence type="ECO:0000256" key="1">
    <source>
        <dbReference type="ARBA" id="ARBA00004651"/>
    </source>
</evidence>
<evidence type="ECO:0000313" key="7">
    <source>
        <dbReference type="EMBL" id="NYG00115.1"/>
    </source>
</evidence>
<proteinExistence type="predicted"/>
<gene>
    <name evidence="7" type="ORF">HDA37_000400</name>
</gene>
<dbReference type="GO" id="GO:0005886">
    <property type="term" value="C:plasma membrane"/>
    <property type="evidence" value="ECO:0007669"/>
    <property type="project" value="UniProtKB-SubCell"/>
</dbReference>
<dbReference type="AlphaFoldDB" id="A0A852W122"/>
<keyword evidence="2" id="KW-1003">Cell membrane</keyword>
<name>A0A852W122_PSEA5</name>
<dbReference type="PANTHER" id="PTHR30086:SF20">
    <property type="entry name" value="ARGININE EXPORTER PROTEIN ARGO-RELATED"/>
    <property type="match status" value="1"/>
</dbReference>
<evidence type="ECO:0000256" key="5">
    <source>
        <dbReference type="ARBA" id="ARBA00023136"/>
    </source>
</evidence>
<dbReference type="InterPro" id="IPR001123">
    <property type="entry name" value="LeuE-type"/>
</dbReference>
<keyword evidence="8" id="KW-1185">Reference proteome</keyword>
<organism evidence="7 8">
    <name type="scientific">Pseudonocardia alni</name>
    <name type="common">Amycolata alni</name>
    <dbReference type="NCBI Taxonomy" id="33907"/>
    <lineage>
        <taxon>Bacteria</taxon>
        <taxon>Bacillati</taxon>
        <taxon>Actinomycetota</taxon>
        <taxon>Actinomycetes</taxon>
        <taxon>Pseudonocardiales</taxon>
        <taxon>Pseudonocardiaceae</taxon>
        <taxon>Pseudonocardia</taxon>
    </lineage>
</organism>
<evidence type="ECO:0000256" key="3">
    <source>
        <dbReference type="ARBA" id="ARBA00022692"/>
    </source>
</evidence>
<keyword evidence="3 6" id="KW-0812">Transmembrane</keyword>
<feature type="transmembrane region" description="Helical" evidence="6">
    <location>
        <begin position="143"/>
        <end position="162"/>
    </location>
</feature>
<evidence type="ECO:0000256" key="2">
    <source>
        <dbReference type="ARBA" id="ARBA00022475"/>
    </source>
</evidence>
<dbReference type="Proteomes" id="UP000549695">
    <property type="component" value="Unassembled WGS sequence"/>
</dbReference>
<comment type="caution">
    <text evidence="7">The sequence shown here is derived from an EMBL/GenBank/DDBJ whole genome shotgun (WGS) entry which is preliminary data.</text>
</comment>
<feature type="transmembrane region" description="Helical" evidence="6">
    <location>
        <begin position="182"/>
        <end position="204"/>
    </location>
</feature>
<dbReference type="Pfam" id="PF01810">
    <property type="entry name" value="LysE"/>
    <property type="match status" value="1"/>
</dbReference>
<dbReference type="EMBL" id="JACCCZ010000001">
    <property type="protein sequence ID" value="NYG00115.1"/>
    <property type="molecule type" value="Genomic_DNA"/>
</dbReference>
<feature type="transmembrane region" description="Helical" evidence="6">
    <location>
        <begin position="41"/>
        <end position="63"/>
    </location>
</feature>